<feature type="transmembrane region" description="Helical" evidence="1">
    <location>
        <begin position="15"/>
        <end position="35"/>
    </location>
</feature>
<keyword evidence="1" id="KW-1133">Transmembrane helix</keyword>
<accession>A0A7X9RX78</accession>
<dbReference type="EMBL" id="JABANE010000061">
    <property type="protein sequence ID" value="NME70343.1"/>
    <property type="molecule type" value="Genomic_DNA"/>
</dbReference>
<evidence type="ECO:0000313" key="3">
    <source>
        <dbReference type="Proteomes" id="UP000576082"/>
    </source>
</evidence>
<dbReference type="Proteomes" id="UP000576082">
    <property type="component" value="Unassembled WGS sequence"/>
</dbReference>
<evidence type="ECO:0000256" key="1">
    <source>
        <dbReference type="SAM" id="Phobius"/>
    </source>
</evidence>
<gene>
    <name evidence="2" type="ORF">HHU12_20370</name>
</gene>
<comment type="caution">
    <text evidence="2">The sequence shown here is derived from an EMBL/GenBank/DDBJ whole genome shotgun (WGS) entry which is preliminary data.</text>
</comment>
<dbReference type="AlphaFoldDB" id="A0A7X9RX78"/>
<proteinExistence type="predicted"/>
<evidence type="ECO:0000313" key="2">
    <source>
        <dbReference type="EMBL" id="NME70343.1"/>
    </source>
</evidence>
<feature type="transmembrane region" description="Helical" evidence="1">
    <location>
        <begin position="47"/>
        <end position="66"/>
    </location>
</feature>
<feature type="transmembrane region" description="Helical" evidence="1">
    <location>
        <begin position="106"/>
        <end position="122"/>
    </location>
</feature>
<name>A0A7X9RX78_9BACT</name>
<dbReference type="RefSeq" id="WP_169658582.1">
    <property type="nucleotide sequence ID" value="NZ_JABANE010000061.1"/>
</dbReference>
<keyword evidence="3" id="KW-1185">Reference proteome</keyword>
<keyword evidence="1" id="KW-0472">Membrane</keyword>
<keyword evidence="1" id="KW-0812">Transmembrane</keyword>
<sequence>MKLLEHTTTWAKGDIYQGKVMLCVGALFLIAVIMILRSNHELLKGTLIPFSLAIVMLLGYGGFLTFTRNGHITQVESVYNESKMKAIEQEYAKAKKDHEAYSKLKPVWALLIVIALGLFFLFKTDYLKGLALGFIGLFFIALVIDTNLHYRLQPYFELLNSFS</sequence>
<feature type="transmembrane region" description="Helical" evidence="1">
    <location>
        <begin position="129"/>
        <end position="150"/>
    </location>
</feature>
<protein>
    <submittedName>
        <fullName evidence="2">Uncharacterized protein</fullName>
    </submittedName>
</protein>
<reference evidence="2 3" key="1">
    <citation type="submission" date="2020-04" db="EMBL/GenBank/DDBJ databases">
        <title>Flammeovirga sp. SR4, a novel species isolated from seawater.</title>
        <authorList>
            <person name="Wang X."/>
        </authorList>
    </citation>
    <scope>NUCLEOTIDE SEQUENCE [LARGE SCALE GENOMIC DNA]</scope>
    <source>
        <strain evidence="2 3">ATCC 23126</strain>
    </source>
</reference>
<organism evidence="2 3">
    <name type="scientific">Flammeovirga aprica JL-4</name>
    <dbReference type="NCBI Taxonomy" id="694437"/>
    <lineage>
        <taxon>Bacteria</taxon>
        <taxon>Pseudomonadati</taxon>
        <taxon>Bacteroidota</taxon>
        <taxon>Cytophagia</taxon>
        <taxon>Cytophagales</taxon>
        <taxon>Flammeovirgaceae</taxon>
        <taxon>Flammeovirga</taxon>
    </lineage>
</organism>